<dbReference type="InterPro" id="IPR027417">
    <property type="entry name" value="P-loop_NTPase"/>
</dbReference>
<proteinExistence type="predicted"/>
<dbReference type="GO" id="GO:0009380">
    <property type="term" value="C:excinuclease repair complex"/>
    <property type="evidence" value="ECO:0007669"/>
    <property type="project" value="InterPro"/>
</dbReference>
<dbReference type="PATRIC" id="fig|1618489.3.peg.501"/>
<dbReference type="InterPro" id="IPR004807">
    <property type="entry name" value="UvrB"/>
</dbReference>
<dbReference type="Gene3D" id="6.10.140.240">
    <property type="match status" value="1"/>
</dbReference>
<dbReference type="AlphaFoldDB" id="A0A0G0PN27"/>
<dbReference type="SUPFAM" id="SSF52540">
    <property type="entry name" value="P-loop containing nucleoside triphosphate hydrolases"/>
    <property type="match status" value="1"/>
</dbReference>
<dbReference type="EMBL" id="LBVR01000031">
    <property type="protein sequence ID" value="KKQ90691.1"/>
    <property type="molecule type" value="Genomic_DNA"/>
</dbReference>
<comment type="caution">
    <text evidence="1">The sequence shown here is derived from an EMBL/GenBank/DDBJ whole genome shotgun (WGS) entry which is preliminary data.</text>
</comment>
<sequence length="127" mass="15043">MACLNEILKNIIFRHPYTGNEITEKLFTLYPAKQYVSGGGPEKKEIYRSILSDAQKQVKMFKSQNRLLEANRIQQRVEYDLEMLQETGYINGIENYSIYFEQNRKTGDPPYTLVDYFKRISRYHSTN</sequence>
<dbReference type="GO" id="GO:0005524">
    <property type="term" value="F:ATP binding"/>
    <property type="evidence" value="ECO:0007669"/>
    <property type="project" value="InterPro"/>
</dbReference>
<accession>A0A0G0PN27</accession>
<dbReference type="PANTHER" id="PTHR24029:SF0">
    <property type="entry name" value="UVRABC SYSTEM PROTEIN B"/>
    <property type="match status" value="1"/>
</dbReference>
<dbReference type="GO" id="GO:0006289">
    <property type="term" value="P:nucleotide-excision repair"/>
    <property type="evidence" value="ECO:0007669"/>
    <property type="project" value="InterPro"/>
</dbReference>
<dbReference type="PANTHER" id="PTHR24029">
    <property type="entry name" value="UVRABC SYSTEM PROTEIN B"/>
    <property type="match status" value="1"/>
</dbReference>
<evidence type="ECO:0000313" key="2">
    <source>
        <dbReference type="Proteomes" id="UP000033841"/>
    </source>
</evidence>
<reference evidence="1 2" key="1">
    <citation type="journal article" date="2015" name="Nature">
        <title>rRNA introns, odd ribosomes, and small enigmatic genomes across a large radiation of phyla.</title>
        <authorList>
            <person name="Brown C.T."/>
            <person name="Hug L.A."/>
            <person name="Thomas B.C."/>
            <person name="Sharon I."/>
            <person name="Castelle C.J."/>
            <person name="Singh A."/>
            <person name="Wilkins M.J."/>
            <person name="Williams K.H."/>
            <person name="Banfield J.F."/>
        </authorList>
    </citation>
    <scope>NUCLEOTIDE SEQUENCE [LARGE SCALE GENOMIC DNA]</scope>
</reference>
<protein>
    <submittedName>
        <fullName evidence="1">UvrABC system protein B</fullName>
    </submittedName>
</protein>
<evidence type="ECO:0000313" key="1">
    <source>
        <dbReference type="EMBL" id="KKQ90691.1"/>
    </source>
</evidence>
<name>A0A0G0PN27_9BACT</name>
<dbReference type="Proteomes" id="UP000033841">
    <property type="component" value="Unassembled WGS sequence"/>
</dbReference>
<dbReference type="GO" id="GO:0016887">
    <property type="term" value="F:ATP hydrolysis activity"/>
    <property type="evidence" value="ECO:0007669"/>
    <property type="project" value="InterPro"/>
</dbReference>
<organism evidence="1 2">
    <name type="scientific">Candidatus Shapirobacteria bacterium GW2011_GWE1_38_92</name>
    <dbReference type="NCBI Taxonomy" id="1618489"/>
    <lineage>
        <taxon>Bacteria</taxon>
        <taxon>Candidatus Shapironibacteriota</taxon>
    </lineage>
</organism>
<dbReference type="GO" id="GO:0003677">
    <property type="term" value="F:DNA binding"/>
    <property type="evidence" value="ECO:0007669"/>
    <property type="project" value="InterPro"/>
</dbReference>
<gene>
    <name evidence="1" type="ORF">UT14_C0031G0007</name>
</gene>